<evidence type="ECO:0000313" key="1">
    <source>
        <dbReference type="EMBL" id="CAB09647.1"/>
    </source>
</evidence>
<reference evidence="1" key="1">
    <citation type="journal article" date="1993" name="Mol. Microbiol.">
        <title>Use of an ordered cosmid library to deduce the genomic organization of Mycobacterium leprae.</title>
        <authorList>
            <person name="Eiglmeier K."/>
            <person name="Honore N."/>
            <person name="Woods S.A."/>
            <person name="Caudron B."/>
            <person name="Cole S.T."/>
        </authorList>
    </citation>
    <scope>NUCLEOTIDE SEQUENCE</scope>
</reference>
<organism evidence="1">
    <name type="scientific">Mycobacterium leprae</name>
    <dbReference type="NCBI Taxonomy" id="1769"/>
    <lineage>
        <taxon>Bacteria</taxon>
        <taxon>Bacillati</taxon>
        <taxon>Actinomycetota</taxon>
        <taxon>Actinomycetes</taxon>
        <taxon>Mycobacteriales</taxon>
        <taxon>Mycobacteriaceae</taxon>
        <taxon>Mycobacterium</taxon>
    </lineage>
</organism>
<gene>
    <name evidence="1" type="primary">MLCL581.29c</name>
</gene>
<reference evidence="1" key="2">
    <citation type="submission" date="1997-06" db="EMBL/GenBank/DDBJ databases">
        <authorList>
            <person name="Oliver K."/>
            <person name="Harris D."/>
        </authorList>
    </citation>
    <scope>NUCLEOTIDE SEQUENCE</scope>
</reference>
<sequence length="98" mass="11001">MRLGCPIPTTTPSMAPRHVSRRQVPVPLTALFIDVTCQRNSRHRIPPPAIGDDRVNLNECRRTRWAQSAKSSAPVKLRTGIDLSHEVPRAGPRWCEVI</sequence>
<accession>O07157</accession>
<proteinExistence type="predicted"/>
<protein>
    <submittedName>
        <fullName evidence="1">Uncharacterized protein</fullName>
    </submittedName>
</protein>
<dbReference type="EMBL" id="Z96801">
    <property type="protein sequence ID" value="CAB09647.1"/>
    <property type="molecule type" value="Genomic_DNA"/>
</dbReference>
<name>O07157_MYCLR</name>
<reference evidence="1" key="3">
    <citation type="submission" date="1997-06" db="EMBL/GenBank/DDBJ databases">
        <authorList>
            <person name="Parkhill J."/>
            <person name="Barrell B.G."/>
            <person name="Rajandream M.A."/>
        </authorList>
    </citation>
    <scope>NUCLEOTIDE SEQUENCE</scope>
</reference>
<dbReference type="AlphaFoldDB" id="O07157"/>